<sequence length="318" mass="35992">MTERRYRTARALELAVKESAKKSSQNTNHALEGYYTGRFLERIFSEDPPAFILKGGRGMLARTIDARYTRDTDVVYSGQDLEEALSELERIARIDLDDYLEYIVEPAKPIASNQEYRDGYRVKISVLLGKTKRLNALSIDLVVDRIPVEETDAIEPANRLHIEGIPVFKYRVYPVVHAVADKVCATMQRYEGGRVSSRVRDLVDLIIYLRNEKIDGDALARRIASEARIRRLGTLESFHVPELWFNEYSGNFRKIAKEVKIPAQLQDIATAEELVKTCIDPALAGETVGLVWDPTALQWVEKGSDSENSPSLDLGRGF</sequence>
<dbReference type="EMBL" id="LT629804">
    <property type="protein sequence ID" value="SDU79585.1"/>
    <property type="molecule type" value="Genomic_DNA"/>
</dbReference>
<evidence type="ECO:0000313" key="1">
    <source>
        <dbReference type="EMBL" id="SDU79585.1"/>
    </source>
</evidence>
<proteinExistence type="predicted"/>
<keyword evidence="1" id="KW-0808">Transferase</keyword>
<keyword evidence="2" id="KW-1185">Reference proteome</keyword>
<organism evidence="1 2">
    <name type="scientific">Arcanobacterium phocae</name>
    <dbReference type="NCBI Taxonomy" id="131112"/>
    <lineage>
        <taxon>Bacteria</taxon>
        <taxon>Bacillati</taxon>
        <taxon>Actinomycetota</taxon>
        <taxon>Actinomycetes</taxon>
        <taxon>Actinomycetales</taxon>
        <taxon>Actinomycetaceae</taxon>
        <taxon>Arcanobacterium</taxon>
    </lineage>
</organism>
<dbReference type="InterPro" id="IPR014942">
    <property type="entry name" value="AbiEii"/>
</dbReference>
<reference evidence="2" key="1">
    <citation type="submission" date="2016-10" db="EMBL/GenBank/DDBJ databases">
        <authorList>
            <person name="Varghese N."/>
            <person name="Submissions S."/>
        </authorList>
    </citation>
    <scope>NUCLEOTIDE SEQUENCE [LARGE SCALE GENOMIC DNA]</scope>
    <source>
        <strain evidence="2">DSM 10002</strain>
    </source>
</reference>
<dbReference type="GO" id="GO:0016740">
    <property type="term" value="F:transferase activity"/>
    <property type="evidence" value="ECO:0007669"/>
    <property type="project" value="UniProtKB-KW"/>
</dbReference>
<dbReference type="AlphaFoldDB" id="A0A1H2LFS8"/>
<evidence type="ECO:0000313" key="2">
    <source>
        <dbReference type="Proteomes" id="UP000214355"/>
    </source>
</evidence>
<dbReference type="Pfam" id="PF08843">
    <property type="entry name" value="AbiEii"/>
    <property type="match status" value="1"/>
</dbReference>
<dbReference type="GeneID" id="65344671"/>
<dbReference type="Proteomes" id="UP000214355">
    <property type="component" value="Chromosome I"/>
</dbReference>
<gene>
    <name evidence="1" type="ORF">SAMN04489737_0935</name>
</gene>
<dbReference type="RefSeq" id="WP_091280419.1">
    <property type="nucleotide sequence ID" value="NZ_LT629804.1"/>
</dbReference>
<protein>
    <submittedName>
        <fullName evidence="1">Nucleotidyl transferase AbiEii toxin, Type IV TA system</fullName>
    </submittedName>
</protein>
<accession>A0A1H2LFS8</accession>
<name>A0A1H2LFS8_9ACTO</name>
<dbReference type="STRING" id="131112.SAMN04489737_0935"/>
<dbReference type="OrthoDB" id="4084402at2"/>